<dbReference type="RefSeq" id="WP_186746073.1">
    <property type="nucleotide sequence ID" value="NZ_CP060394.1"/>
</dbReference>
<dbReference type="SUPFAM" id="SSF160246">
    <property type="entry name" value="EspE N-terminal domain-like"/>
    <property type="match status" value="1"/>
</dbReference>
<reference evidence="1 2" key="1">
    <citation type="submission" date="2020-08" db="EMBL/GenBank/DDBJ databases">
        <title>Edaphobacter telluris sp. nov. and Acidobacterium dinghuensis sp. nov., two acidobacteria isolated from forest soil.</title>
        <authorList>
            <person name="Fu J."/>
            <person name="Qiu L."/>
        </authorList>
    </citation>
    <scope>NUCLEOTIDE SEQUENCE [LARGE SCALE GENOMIC DNA]</scope>
    <source>
        <strain evidence="1">4Y35</strain>
    </source>
</reference>
<dbReference type="KEGG" id="adin:H7849_09740"/>
<proteinExistence type="predicted"/>
<keyword evidence="2" id="KW-1185">Reference proteome</keyword>
<dbReference type="EMBL" id="CP060394">
    <property type="protein sequence ID" value="QNI34150.1"/>
    <property type="molecule type" value="Genomic_DNA"/>
</dbReference>
<dbReference type="InterPro" id="IPR037257">
    <property type="entry name" value="T2SS_E_N_sf"/>
</dbReference>
<dbReference type="Proteomes" id="UP000515312">
    <property type="component" value="Chromosome"/>
</dbReference>
<accession>A0A7G8BNN0</accession>
<gene>
    <name evidence="1" type="ORF">H7849_09740</name>
</gene>
<dbReference type="AlphaFoldDB" id="A0A7G8BNN0"/>
<sequence>MPVLIKRRQTQKSLGDAMEGFASHKHTAALGRMSSSLAAGNTVSSFLSQCGNAKCRAGWMRLWRSRQYPILEGKWACSAACMQEIVQAAILRDAADPNSQGSPRAVHQHRVPLGLVLLSRGVIDHDQLRRALEAQRKTGSGRLGEWLVRQNSADEEQIARALSAQWNCPLLASAPHDPVAMAPALPRLLIDSFGAVPLRIAGREILYIAFEERMDRCLVLAVERMLGLKVEAGVLRESEFRRAQREVLRAQFPRTRLLEAANMRGLVHAFTAMLEERKAVRSQIVRVHDYFWLRIWRSHVPEEDQRILPAAEEVEDMVCSLATSE</sequence>
<name>A0A7G8BNN0_9BACT</name>
<organism evidence="1 2">
    <name type="scientific">Alloacidobacterium dinghuense</name>
    <dbReference type="NCBI Taxonomy" id="2763107"/>
    <lineage>
        <taxon>Bacteria</taxon>
        <taxon>Pseudomonadati</taxon>
        <taxon>Acidobacteriota</taxon>
        <taxon>Terriglobia</taxon>
        <taxon>Terriglobales</taxon>
        <taxon>Acidobacteriaceae</taxon>
        <taxon>Alloacidobacterium</taxon>
    </lineage>
</organism>
<evidence type="ECO:0000313" key="2">
    <source>
        <dbReference type="Proteomes" id="UP000515312"/>
    </source>
</evidence>
<evidence type="ECO:0000313" key="1">
    <source>
        <dbReference type="EMBL" id="QNI34150.1"/>
    </source>
</evidence>
<protein>
    <submittedName>
        <fullName evidence="1">Uncharacterized protein</fullName>
    </submittedName>
</protein>